<dbReference type="Proteomes" id="UP000594262">
    <property type="component" value="Unplaced"/>
</dbReference>
<dbReference type="OrthoDB" id="1884734at2759"/>
<dbReference type="InterPro" id="IPR055408">
    <property type="entry name" value="HEAT_MROH2B-like"/>
</dbReference>
<dbReference type="InterPro" id="IPR016024">
    <property type="entry name" value="ARM-type_fold"/>
</dbReference>
<dbReference type="Pfam" id="PF23210">
    <property type="entry name" value="HEAT_Maestro_2"/>
    <property type="match status" value="1"/>
</dbReference>
<protein>
    <recommendedName>
        <fullName evidence="8">Maestro heat-like repeat-containing protein family member 1</fullName>
    </recommendedName>
</protein>
<dbReference type="Pfam" id="PF23227">
    <property type="entry name" value="HEAT_MROH2B_C"/>
    <property type="match status" value="1"/>
</dbReference>
<keyword evidence="1" id="KW-0677">Repeat</keyword>
<feature type="domain" description="Maestro/Maestro-like HEAT-repeats" evidence="5">
    <location>
        <begin position="1365"/>
        <end position="1637"/>
    </location>
</feature>
<dbReference type="InterPro" id="IPR011989">
    <property type="entry name" value="ARM-like"/>
</dbReference>
<evidence type="ECO:0000313" key="7">
    <source>
        <dbReference type="Proteomes" id="UP000594262"/>
    </source>
</evidence>
<dbReference type="InterPro" id="IPR056282">
    <property type="entry name" value="MROH2B-like_N_HEAT"/>
</dbReference>
<dbReference type="InterPro" id="IPR048465">
    <property type="entry name" value="Maestro-like_HEAT"/>
</dbReference>
<dbReference type="GeneID" id="136821680"/>
<feature type="domain" description="MROH2B-like N-terminal HEAT-repeats" evidence="4">
    <location>
        <begin position="38"/>
        <end position="258"/>
    </location>
</feature>
<accession>A0A7M5X6V3</accession>
<evidence type="ECO:0000313" key="6">
    <source>
        <dbReference type="EnsemblMetazoa" id="CLYHEMP018888.1"/>
    </source>
</evidence>
<evidence type="ECO:0000259" key="5">
    <source>
        <dbReference type="Pfam" id="PF23227"/>
    </source>
</evidence>
<reference evidence="6" key="1">
    <citation type="submission" date="2021-01" db="UniProtKB">
        <authorList>
            <consortium name="EnsemblMetazoa"/>
        </authorList>
    </citation>
    <scope>IDENTIFICATION</scope>
</reference>
<dbReference type="InterPro" id="IPR045206">
    <property type="entry name" value="Maestro_heat-like_prot"/>
</dbReference>
<dbReference type="SUPFAM" id="SSF48371">
    <property type="entry name" value="ARM repeat"/>
    <property type="match status" value="3"/>
</dbReference>
<proteinExistence type="predicted"/>
<dbReference type="PANTHER" id="PTHR23120">
    <property type="entry name" value="MAESTRO-RELATED HEAT DOMAIN-CONTAINING"/>
    <property type="match status" value="1"/>
</dbReference>
<dbReference type="Gene3D" id="1.25.10.10">
    <property type="entry name" value="Leucine-rich Repeat Variant"/>
    <property type="match status" value="3"/>
</dbReference>
<organism evidence="6 7">
    <name type="scientific">Clytia hemisphaerica</name>
    <dbReference type="NCBI Taxonomy" id="252671"/>
    <lineage>
        <taxon>Eukaryota</taxon>
        <taxon>Metazoa</taxon>
        <taxon>Cnidaria</taxon>
        <taxon>Hydrozoa</taxon>
        <taxon>Hydroidolina</taxon>
        <taxon>Leptothecata</taxon>
        <taxon>Obeliida</taxon>
        <taxon>Clytiidae</taxon>
        <taxon>Clytia</taxon>
    </lineage>
</organism>
<keyword evidence="7" id="KW-1185">Reference proteome</keyword>
<dbReference type="EnsemblMetazoa" id="CLYHEMT018888.1">
    <property type="protein sequence ID" value="CLYHEMP018888.1"/>
    <property type="gene ID" value="CLYHEMG018888"/>
</dbReference>
<name>A0A7M5X6V3_9CNID</name>
<dbReference type="Pfam" id="PF21047">
    <property type="entry name" value="HEAT_Maestro"/>
    <property type="match status" value="1"/>
</dbReference>
<dbReference type="Pfam" id="PF23221">
    <property type="entry name" value="HEAT_MROH2B_1st"/>
    <property type="match status" value="1"/>
</dbReference>
<dbReference type="InterPro" id="IPR055406">
    <property type="entry name" value="HEAT_Maestro"/>
</dbReference>
<evidence type="ECO:0000259" key="3">
    <source>
        <dbReference type="Pfam" id="PF23210"/>
    </source>
</evidence>
<feature type="domain" description="MROH2B-like HEAT-repeats" evidence="3">
    <location>
        <begin position="261"/>
        <end position="915"/>
    </location>
</feature>
<evidence type="ECO:0000259" key="2">
    <source>
        <dbReference type="Pfam" id="PF21047"/>
    </source>
</evidence>
<evidence type="ECO:0000259" key="4">
    <source>
        <dbReference type="Pfam" id="PF23221"/>
    </source>
</evidence>
<sequence length="1640" mass="183594">MEKGIKKTGGNIDELVNALIDAAYDKKADVRTDMKCSLHNLGIKQPELVLTSCNVYLSKHQKLAQGHRVLLLEIMTKVIKDAGKDVSLEVAKELILLGSNEITKSKEIVPDWQTAASNVLVALGMYFSQEVMQEMLQKITPGQLPHYFVVLTLANLAKENVFGVVPFLKDIFSRMLSMLGSVKQDNLRWVFSSCMGSFSEAILEYCANIENAPYPDITKDRFSGEIFTAYEIMFGAWLNSSKEARVRLALVEAFGHMSKLLPRDKLEENLSRLLQGITNLYRRHPEHFVITQSLGMVLAAACEDGSLMLLPHLDQMLQGLHVQVCVEPDYNNIQSVKNFNELLRCFQVLTQAYSDRVVGFLQQKLEISNEKSRTSTISVFKHLVNSSDDYLQDKKELILSSVSIVQAESNLKVCRSFAQCIIAMAHHDYLGLEGGLKLVEFIIRMCSLSDDEKPPIKGREGGEVVLPSAVRSMCINILNLMSTTIDVMEDVLWPFLLQFLLPVHFTPALMPVCKALANIAVRKWEDDDPKYNISYMENVNLPRPQAVFARLIVIVGHPLKGGGRGIHVLNFLKTFAHNISPTICEMWETVIPKLTAYLEENAMDDESWNQKSWEDLILKLLAKTLSEVNDEEWFLLIGREIGQQLPLYFNCPAEKNFLYKCLGVILRKIGTTDFIREHLNLIFSTVDHNNQVEREGCAVGIGFCAASHLDQCLMKLEEVTKTQMIRKATGFMGLMKDKTEADVERIKCTVMLCYGYVVFYGPPGLICSRLEANVLRVINPHLTSAKDSSVKQNLIRSVELIGKAVQPKHVQREDFVFTRRGELLKHMKNYLSSEPKTAFTETRSLSIDACTNLVKLEPRLATDEIHEILTISMNAVYSVTNTVPVTVGKPKTEEEIDKMGETALESLNTLLKEVCTRELTPKYLQMMIKLVEPFMSSTANHERERSVLSIKDLLEHYLKMANFNNEMHFSTLGYILGRLLPRCTDPMTDVRQTTMECVQLLLTINDRYEGVPSNVSDERIQGLTQLRDALSKSDPAALFNVVNELSLVVSKKTPDEQLKTLVFSLTDGLNDAHAQSSSGACAILNCLMKFRGGELSKEVTSIVKEIVNNLNTVSFPATITGSLVAMRTLATHHLIPVLRAFLDYPVPFSYTVCEFWKTLAKDKDLTPDTFDHLLELFSRSPPYTEVQQDGGREPLKIAAPLSMAVCAAMTEMFKVPELEKLVTAIFPKLLSATMLRMGSCIGISLKKEAKKDGKPPSVPTLSPLVASIICFKELIARCDCETLRNKLEEEDVWAKFEDEETFPEGLQQTIVTICECQPLVINDLVTSLLPSLSSMYSTQRVVPAVTFSELINQRCCGDLQLVELLINSLLSKLVDPSHLVRQFCIRGLGNVASVGGQKLQTYSTTILSAMMAGMDDKEDPGMTITLEAMSGLSKILALLEESAVRQILINICLRIRPCFEKETAAVRAAAIELFGNLSRFGHGASESSFLEQIHTNFVSILLHLNEDNEVSKSCKTALRLLGPRIGSTSINDMFQKHLLDGGHLHYGEFMNDLSRLIITDYEDKVNFYVMGCVTFFKSNWEDIRSNAALFVGFLLGNLKSSQREIVSTAHVCNALVVLLKDPSGKVRSKAAEAMSLLYDY</sequence>
<dbReference type="PANTHER" id="PTHR23120:SF0">
    <property type="entry name" value="MAESTRO HEAT-LIKE REPEAT FAMILY MEMBER 1"/>
    <property type="match status" value="1"/>
</dbReference>
<evidence type="ECO:0008006" key="8">
    <source>
        <dbReference type="Google" id="ProtNLM"/>
    </source>
</evidence>
<dbReference type="RefSeq" id="XP_066933993.1">
    <property type="nucleotide sequence ID" value="XM_067077892.1"/>
</dbReference>
<feature type="domain" description="Maestro-like HEAT-repeats" evidence="2">
    <location>
        <begin position="941"/>
        <end position="1166"/>
    </location>
</feature>
<dbReference type="GO" id="GO:0005737">
    <property type="term" value="C:cytoplasm"/>
    <property type="evidence" value="ECO:0007669"/>
    <property type="project" value="TreeGrafter"/>
</dbReference>
<evidence type="ECO:0000256" key="1">
    <source>
        <dbReference type="ARBA" id="ARBA00022737"/>
    </source>
</evidence>